<comment type="caution">
    <text evidence="1">The sequence shown here is derived from an EMBL/GenBank/DDBJ whole genome shotgun (WGS) entry which is preliminary data.</text>
</comment>
<organism evidence="1 2">
    <name type="scientific">Symbiodinium natans</name>
    <dbReference type="NCBI Taxonomy" id="878477"/>
    <lineage>
        <taxon>Eukaryota</taxon>
        <taxon>Sar</taxon>
        <taxon>Alveolata</taxon>
        <taxon>Dinophyceae</taxon>
        <taxon>Suessiales</taxon>
        <taxon>Symbiodiniaceae</taxon>
        <taxon>Symbiodinium</taxon>
    </lineage>
</organism>
<dbReference type="GO" id="GO:0005789">
    <property type="term" value="C:endoplasmic reticulum membrane"/>
    <property type="evidence" value="ECO:0007669"/>
    <property type="project" value="TreeGrafter"/>
</dbReference>
<dbReference type="EMBL" id="CAJNDS010002627">
    <property type="protein sequence ID" value="CAE7549353.1"/>
    <property type="molecule type" value="Genomic_DNA"/>
</dbReference>
<dbReference type="PANTHER" id="PTHR43550:SF3">
    <property type="entry name" value="3-KETODIHYDROSPHINGOSINE REDUCTASE"/>
    <property type="match status" value="1"/>
</dbReference>
<accession>A0A812U313</accession>
<dbReference type="AlphaFoldDB" id="A0A812U313"/>
<dbReference type="PRINTS" id="PR00081">
    <property type="entry name" value="GDHRDH"/>
</dbReference>
<dbReference type="PANTHER" id="PTHR43550">
    <property type="entry name" value="3-KETODIHYDROSPHINGOSINE REDUCTASE"/>
    <property type="match status" value="1"/>
</dbReference>
<dbReference type="Gene3D" id="3.40.50.720">
    <property type="entry name" value="NAD(P)-binding Rossmann-like Domain"/>
    <property type="match status" value="1"/>
</dbReference>
<name>A0A812U313_9DINO</name>
<protein>
    <submittedName>
        <fullName evidence="1">TSC10A protein</fullName>
    </submittedName>
</protein>
<dbReference type="GO" id="GO:0047560">
    <property type="term" value="F:3-dehydrosphinganine reductase activity"/>
    <property type="evidence" value="ECO:0007669"/>
    <property type="project" value="TreeGrafter"/>
</dbReference>
<dbReference type="GO" id="GO:0030148">
    <property type="term" value="P:sphingolipid biosynthetic process"/>
    <property type="evidence" value="ECO:0007669"/>
    <property type="project" value="TreeGrafter"/>
</dbReference>
<dbReference type="Proteomes" id="UP000604046">
    <property type="component" value="Unassembled WGS sequence"/>
</dbReference>
<dbReference type="SUPFAM" id="SSF51735">
    <property type="entry name" value="NAD(P)-binding Rossmann-fold domains"/>
    <property type="match status" value="1"/>
</dbReference>
<sequence>MAWNFFCKAKMSVAGKHVLITGGSQGLGLAFAKLCFTRGARVTIVSRTKAKLEQACDEIRSQSSAAGGKVQYLEMDVSNMKCINFSQLMGRAADTFGRVDVVVANAGTGVAKLLIGPELSDLDELMEAQISTNLLGSLRCAIAAGQVMASDGQGGRICIVSSAAGLISLPGYSIYSATKFGHRGFLAGAYHELRRHGVHLSVYYPGSINTPGFLEEKRQMPPVTLRIESQCSDVSSPESVAAMMLSGIERGTREITNELLPSLVVDSPTGCAPVDAIVAAVTQLIRAGWSQYLHLMAKWYVPNLVRQGD</sequence>
<gene>
    <name evidence="1" type="primary">TSC10A</name>
    <name evidence="1" type="ORF">SNAT2548_LOCUS30842</name>
</gene>
<reference evidence="1" key="1">
    <citation type="submission" date="2021-02" db="EMBL/GenBank/DDBJ databases">
        <authorList>
            <person name="Dougan E. K."/>
            <person name="Rhodes N."/>
            <person name="Thang M."/>
            <person name="Chan C."/>
        </authorList>
    </citation>
    <scope>NUCLEOTIDE SEQUENCE</scope>
</reference>
<dbReference type="OrthoDB" id="422695at2759"/>
<dbReference type="InterPro" id="IPR002347">
    <property type="entry name" value="SDR_fam"/>
</dbReference>
<dbReference type="GO" id="GO:0006666">
    <property type="term" value="P:3-keto-sphinganine metabolic process"/>
    <property type="evidence" value="ECO:0007669"/>
    <property type="project" value="TreeGrafter"/>
</dbReference>
<dbReference type="InterPro" id="IPR036291">
    <property type="entry name" value="NAD(P)-bd_dom_sf"/>
</dbReference>
<evidence type="ECO:0000313" key="2">
    <source>
        <dbReference type="Proteomes" id="UP000604046"/>
    </source>
</evidence>
<keyword evidence="2" id="KW-1185">Reference proteome</keyword>
<evidence type="ECO:0000313" key="1">
    <source>
        <dbReference type="EMBL" id="CAE7549353.1"/>
    </source>
</evidence>
<proteinExistence type="predicted"/>
<dbReference type="Pfam" id="PF00106">
    <property type="entry name" value="adh_short"/>
    <property type="match status" value="1"/>
</dbReference>